<sequence>MSYINRCISNPENDEVMNDIYSTTFSSSQNMSSRENMDHQDEENAVYTDDLNKDVMNDPLHKKPIFDFYLSKKHEFNISKHLTEIGEINNVFDTLITDNNLIGEDMIIKINDIFDDKMDTNQEEDDNHLSKIIESSSHTEIDVSALNDSSVLSQNIPSVETLDNVMEYSENIDSNVDCLKSGLTTITDKNREAVDAPVSLDCELNIPKKIESNIPSGSEIDIPNNTTMHNINDSPINIPSHLQKVLYSNYQIKS</sequence>
<dbReference type="AlphaFoldDB" id="A0AAF5DKK5"/>
<name>A0AAF5DKK5_STRER</name>
<accession>A0AAF5DKK5</accession>
<protein>
    <submittedName>
        <fullName evidence="2">Uncharacterized protein</fullName>
    </submittedName>
</protein>
<reference evidence="2" key="1">
    <citation type="submission" date="2024-02" db="UniProtKB">
        <authorList>
            <consortium name="WormBaseParasite"/>
        </authorList>
    </citation>
    <scope>IDENTIFICATION</scope>
</reference>
<evidence type="ECO:0000313" key="1">
    <source>
        <dbReference type="Proteomes" id="UP000035681"/>
    </source>
</evidence>
<evidence type="ECO:0000313" key="2">
    <source>
        <dbReference type="WBParaSite" id="TCONS_00012830.p1"/>
    </source>
</evidence>
<dbReference type="WBParaSite" id="TCONS_00012830.p1">
    <property type="protein sequence ID" value="TCONS_00012830.p1"/>
    <property type="gene ID" value="XLOC_008553"/>
</dbReference>
<keyword evidence="1" id="KW-1185">Reference proteome</keyword>
<organism evidence="1 2">
    <name type="scientific">Strongyloides stercoralis</name>
    <name type="common">Threadworm</name>
    <dbReference type="NCBI Taxonomy" id="6248"/>
    <lineage>
        <taxon>Eukaryota</taxon>
        <taxon>Metazoa</taxon>
        <taxon>Ecdysozoa</taxon>
        <taxon>Nematoda</taxon>
        <taxon>Chromadorea</taxon>
        <taxon>Rhabditida</taxon>
        <taxon>Tylenchina</taxon>
        <taxon>Panagrolaimomorpha</taxon>
        <taxon>Strongyloidoidea</taxon>
        <taxon>Strongyloididae</taxon>
        <taxon>Strongyloides</taxon>
    </lineage>
</organism>
<proteinExistence type="predicted"/>
<dbReference type="Proteomes" id="UP000035681">
    <property type="component" value="Unplaced"/>
</dbReference>